<reference evidence="5" key="1">
    <citation type="submission" date="2021-05" db="EMBL/GenBank/DDBJ databases">
        <title>A free-living protist that lacks canonical eukaryotic 1 DNA replication and segregation systems.</title>
        <authorList>
            <person name="Salas-Leiva D.E."/>
            <person name="Tromer E.C."/>
            <person name="Curtis B.A."/>
            <person name="Jerlstrom-Hultqvist J."/>
            <person name="Kolisko M."/>
            <person name="Yi Z."/>
            <person name="Salas-Leiva J.S."/>
            <person name="Gallot-Lavallee L."/>
            <person name="Kops G.J.P.L."/>
            <person name="Archibald J.M."/>
            <person name="Simpson A.G.B."/>
            <person name="Roger A.J."/>
        </authorList>
    </citation>
    <scope>NUCLEOTIDE SEQUENCE</scope>
    <source>
        <strain evidence="5">BICM</strain>
    </source>
</reference>
<dbReference type="SMART" id="SM00368">
    <property type="entry name" value="LRR_RI"/>
    <property type="match status" value="2"/>
</dbReference>
<keyword evidence="6" id="KW-1185">Reference proteome</keyword>
<feature type="region of interest" description="Disordered" evidence="4">
    <location>
        <begin position="1"/>
        <end position="77"/>
    </location>
</feature>
<dbReference type="PANTHER" id="PTHR24113">
    <property type="entry name" value="RAN GTPASE-ACTIVATING PROTEIN 1"/>
    <property type="match status" value="1"/>
</dbReference>
<dbReference type="GO" id="GO:0005096">
    <property type="term" value="F:GTPase activator activity"/>
    <property type="evidence" value="ECO:0007669"/>
    <property type="project" value="UniProtKB-KW"/>
</dbReference>
<dbReference type="GO" id="GO:0005634">
    <property type="term" value="C:nucleus"/>
    <property type="evidence" value="ECO:0007669"/>
    <property type="project" value="TreeGrafter"/>
</dbReference>
<evidence type="ECO:0000256" key="1">
    <source>
        <dbReference type="ARBA" id="ARBA00022468"/>
    </source>
</evidence>
<dbReference type="EMBL" id="JAHDYR010000006">
    <property type="protein sequence ID" value="KAG9396315.1"/>
    <property type="molecule type" value="Genomic_DNA"/>
</dbReference>
<accession>A0A8J6B1A8</accession>
<keyword evidence="2" id="KW-0433">Leucine-rich repeat</keyword>
<evidence type="ECO:0000313" key="6">
    <source>
        <dbReference type="Proteomes" id="UP000717585"/>
    </source>
</evidence>
<organism evidence="5 6">
    <name type="scientific">Carpediemonas membranifera</name>
    <dbReference type="NCBI Taxonomy" id="201153"/>
    <lineage>
        <taxon>Eukaryota</taxon>
        <taxon>Metamonada</taxon>
        <taxon>Carpediemonas-like organisms</taxon>
        <taxon>Carpediemonas</taxon>
    </lineage>
</organism>
<sequence>MEGETPVIEQHIEHETENEIESGPIEPETPAKPTDEVQQPEEPQQEEPQQDEEPKEDDPKEEAAVVPRPPSYDNPRREIVPEAAKPVAIEPLDPTDAVIAENTNEFIRLYLDGCASFDVKPNSKIMTMLKGCDGNEECVDISTNYIGDRGMIAFAHALSKHESLVELNFAGNGIRNKGAQAICEMIKGSNTIQHLNLANNCLSKTAGKAIVEVIATCPNLQTVNVSNNKIDPDTRLKIMKALSRS</sequence>
<dbReference type="SUPFAM" id="SSF52047">
    <property type="entry name" value="RNI-like"/>
    <property type="match status" value="1"/>
</dbReference>
<evidence type="ECO:0000256" key="4">
    <source>
        <dbReference type="SAM" id="MobiDB-lite"/>
    </source>
</evidence>
<evidence type="ECO:0000256" key="2">
    <source>
        <dbReference type="ARBA" id="ARBA00022614"/>
    </source>
</evidence>
<feature type="compositionally biased region" description="Acidic residues" evidence="4">
    <location>
        <begin position="43"/>
        <end position="56"/>
    </location>
</feature>
<gene>
    <name evidence="5" type="ORF">J8273_2046</name>
</gene>
<dbReference type="PANTHER" id="PTHR24113:SF12">
    <property type="entry name" value="RAN GTPASE-ACTIVATING PROTEIN 1"/>
    <property type="match status" value="1"/>
</dbReference>
<evidence type="ECO:0000313" key="5">
    <source>
        <dbReference type="EMBL" id="KAG9396315.1"/>
    </source>
</evidence>
<dbReference type="GO" id="GO:0005829">
    <property type="term" value="C:cytosol"/>
    <property type="evidence" value="ECO:0007669"/>
    <property type="project" value="TreeGrafter"/>
</dbReference>
<dbReference type="AlphaFoldDB" id="A0A8J6B1A8"/>
<dbReference type="GO" id="GO:0006913">
    <property type="term" value="P:nucleocytoplasmic transport"/>
    <property type="evidence" value="ECO:0007669"/>
    <property type="project" value="TreeGrafter"/>
</dbReference>
<dbReference type="InterPro" id="IPR032675">
    <property type="entry name" value="LRR_dom_sf"/>
</dbReference>
<dbReference type="InterPro" id="IPR001611">
    <property type="entry name" value="Leu-rich_rpt"/>
</dbReference>
<comment type="caution">
    <text evidence="5">The sequence shown here is derived from an EMBL/GenBank/DDBJ whole genome shotgun (WGS) entry which is preliminary data.</text>
</comment>
<evidence type="ECO:0000256" key="3">
    <source>
        <dbReference type="ARBA" id="ARBA00022737"/>
    </source>
</evidence>
<name>A0A8J6B1A8_9EUKA</name>
<keyword evidence="1" id="KW-0343">GTPase activation</keyword>
<dbReference type="OrthoDB" id="120976at2759"/>
<proteinExistence type="predicted"/>
<dbReference type="GO" id="GO:0031267">
    <property type="term" value="F:small GTPase binding"/>
    <property type="evidence" value="ECO:0007669"/>
    <property type="project" value="TreeGrafter"/>
</dbReference>
<dbReference type="Proteomes" id="UP000717585">
    <property type="component" value="Unassembled WGS sequence"/>
</dbReference>
<protein>
    <submittedName>
        <fullName evidence="5">Leucine Rich repeat</fullName>
    </submittedName>
</protein>
<dbReference type="InterPro" id="IPR027038">
    <property type="entry name" value="RanGap"/>
</dbReference>
<dbReference type="GO" id="GO:0048471">
    <property type="term" value="C:perinuclear region of cytoplasm"/>
    <property type="evidence" value="ECO:0007669"/>
    <property type="project" value="TreeGrafter"/>
</dbReference>
<keyword evidence="3" id="KW-0677">Repeat</keyword>
<dbReference type="Pfam" id="PF13516">
    <property type="entry name" value="LRR_6"/>
    <property type="match status" value="4"/>
</dbReference>
<dbReference type="Gene3D" id="3.80.10.10">
    <property type="entry name" value="Ribonuclease Inhibitor"/>
    <property type="match status" value="1"/>
</dbReference>